<feature type="domain" description="HTH myb-type" evidence="7">
    <location>
        <begin position="149"/>
        <end position="198"/>
    </location>
</feature>
<keyword evidence="1" id="KW-0677">Repeat</keyword>
<dbReference type="Gene3D" id="1.10.10.60">
    <property type="entry name" value="Homeodomain-like"/>
    <property type="match status" value="3"/>
</dbReference>
<dbReference type="PROSITE" id="PS51294">
    <property type="entry name" value="HTH_MYB"/>
    <property type="match status" value="3"/>
</dbReference>
<evidence type="ECO:0000259" key="7">
    <source>
        <dbReference type="PROSITE" id="PS51294"/>
    </source>
</evidence>
<protein>
    <submittedName>
        <fullName evidence="8">R2r3-MYB transcription factor</fullName>
    </submittedName>
</protein>
<dbReference type="GO" id="GO:0042795">
    <property type="term" value="P:snRNA transcription by RNA polymerase II"/>
    <property type="evidence" value="ECO:0007669"/>
    <property type="project" value="TreeGrafter"/>
</dbReference>
<dbReference type="PROSITE" id="PS50090">
    <property type="entry name" value="MYB_LIKE"/>
    <property type="match status" value="3"/>
</dbReference>
<comment type="caution">
    <text evidence="8">The sequence shown here is derived from an EMBL/GenBank/DDBJ whole genome shotgun (WGS) entry which is preliminary data.</text>
</comment>
<accession>A0A1J4JVM6</accession>
<keyword evidence="5" id="KW-0539">Nucleus</keyword>
<dbReference type="InterPro" id="IPR051575">
    <property type="entry name" value="Myb-like_DNA-bd"/>
</dbReference>
<sequence length="251" mass="29456">MEPFTLPLIISNKLNFRYQQQQRQQARQILHPTRKREAKQASIAGAWTHEEDQLLLKLAKDTPNRKHWQAMSSYFKGKTPQQVMNRWNKVINPSLVKGNWSQEEDDILTQWVHDHGEKGWTKVASKLKGRIGKQCRERWVNCLKPGISKAEWTKAEDDTIILLQSTYGNKWAMIAEIIGGRTDNQIKNRWNSVLKKRISPQKDDLGLNEPDFSNDSFLSNPFLESLNEEKDDIFEILGNIWQDENWMEKDR</sequence>
<dbReference type="InterPro" id="IPR001005">
    <property type="entry name" value="SANT/Myb"/>
</dbReference>
<dbReference type="InterPro" id="IPR017930">
    <property type="entry name" value="Myb_dom"/>
</dbReference>
<dbReference type="FunFam" id="1.10.10.60:FF:000010">
    <property type="entry name" value="Transcriptional activator Myb isoform A"/>
    <property type="match status" value="1"/>
</dbReference>
<feature type="domain" description="Myb-like" evidence="6">
    <location>
        <begin position="92"/>
        <end position="143"/>
    </location>
</feature>
<feature type="domain" description="Myb-like" evidence="6">
    <location>
        <begin position="45"/>
        <end position="91"/>
    </location>
</feature>
<evidence type="ECO:0000313" key="9">
    <source>
        <dbReference type="Proteomes" id="UP000179807"/>
    </source>
</evidence>
<dbReference type="InterPro" id="IPR009057">
    <property type="entry name" value="Homeodomain-like_sf"/>
</dbReference>
<dbReference type="RefSeq" id="XP_068354469.1">
    <property type="nucleotide sequence ID" value="XM_068493751.1"/>
</dbReference>
<feature type="domain" description="HTH myb-type" evidence="7">
    <location>
        <begin position="45"/>
        <end position="91"/>
    </location>
</feature>
<evidence type="ECO:0000256" key="5">
    <source>
        <dbReference type="ARBA" id="ARBA00023242"/>
    </source>
</evidence>
<dbReference type="OrthoDB" id="2143914at2759"/>
<dbReference type="GO" id="GO:0000978">
    <property type="term" value="F:RNA polymerase II cis-regulatory region sequence-specific DNA binding"/>
    <property type="evidence" value="ECO:0007669"/>
    <property type="project" value="TreeGrafter"/>
</dbReference>
<evidence type="ECO:0000259" key="6">
    <source>
        <dbReference type="PROSITE" id="PS50090"/>
    </source>
</evidence>
<name>A0A1J4JVM6_9EUKA</name>
<organism evidence="8 9">
    <name type="scientific">Tritrichomonas foetus</name>
    <dbReference type="NCBI Taxonomy" id="1144522"/>
    <lineage>
        <taxon>Eukaryota</taxon>
        <taxon>Metamonada</taxon>
        <taxon>Parabasalia</taxon>
        <taxon>Tritrichomonadida</taxon>
        <taxon>Tritrichomonadidae</taxon>
        <taxon>Tritrichomonas</taxon>
    </lineage>
</organism>
<dbReference type="CDD" id="cd00167">
    <property type="entry name" value="SANT"/>
    <property type="match status" value="3"/>
</dbReference>
<reference evidence="8" key="1">
    <citation type="submission" date="2016-10" db="EMBL/GenBank/DDBJ databases">
        <authorList>
            <person name="Benchimol M."/>
            <person name="Almeida L.G."/>
            <person name="Vasconcelos A.T."/>
            <person name="Perreira-Neves A."/>
            <person name="Rosa I.A."/>
            <person name="Tasca T."/>
            <person name="Bogo M.R."/>
            <person name="de Souza W."/>
        </authorList>
    </citation>
    <scope>NUCLEOTIDE SEQUENCE [LARGE SCALE GENOMIC DNA]</scope>
    <source>
        <strain evidence="8">K</strain>
    </source>
</reference>
<dbReference type="PANTHER" id="PTHR46621">
    <property type="entry name" value="SNRNA-ACTIVATING PROTEIN COMPLEX SUBUNIT 4"/>
    <property type="match status" value="1"/>
</dbReference>
<dbReference type="SUPFAM" id="SSF46689">
    <property type="entry name" value="Homeodomain-like"/>
    <property type="match status" value="2"/>
</dbReference>
<dbReference type="GO" id="GO:0019185">
    <property type="term" value="C:snRNA-activating protein complex"/>
    <property type="evidence" value="ECO:0007669"/>
    <property type="project" value="TreeGrafter"/>
</dbReference>
<keyword evidence="3" id="KW-0238">DNA-binding</keyword>
<feature type="domain" description="HTH myb-type" evidence="7">
    <location>
        <begin position="92"/>
        <end position="147"/>
    </location>
</feature>
<dbReference type="VEuPathDB" id="TrichDB:TRFO_07558"/>
<evidence type="ECO:0000256" key="1">
    <source>
        <dbReference type="ARBA" id="ARBA00022737"/>
    </source>
</evidence>
<dbReference type="Pfam" id="PF00249">
    <property type="entry name" value="Myb_DNA-binding"/>
    <property type="match status" value="1"/>
</dbReference>
<keyword evidence="4" id="KW-0804">Transcription</keyword>
<keyword evidence="9" id="KW-1185">Reference proteome</keyword>
<keyword evidence="2" id="KW-0805">Transcription regulation</keyword>
<feature type="domain" description="Myb-like" evidence="6">
    <location>
        <begin position="144"/>
        <end position="194"/>
    </location>
</feature>
<dbReference type="Proteomes" id="UP000179807">
    <property type="component" value="Unassembled WGS sequence"/>
</dbReference>
<dbReference type="GO" id="GO:0042796">
    <property type="term" value="P:snRNA transcription by RNA polymerase III"/>
    <property type="evidence" value="ECO:0007669"/>
    <property type="project" value="TreeGrafter"/>
</dbReference>
<dbReference type="SMART" id="SM00717">
    <property type="entry name" value="SANT"/>
    <property type="match status" value="3"/>
</dbReference>
<evidence type="ECO:0000256" key="2">
    <source>
        <dbReference type="ARBA" id="ARBA00023015"/>
    </source>
</evidence>
<dbReference type="GO" id="GO:0001006">
    <property type="term" value="F:RNA polymerase III type 3 promoter sequence-specific DNA binding"/>
    <property type="evidence" value="ECO:0007669"/>
    <property type="project" value="TreeGrafter"/>
</dbReference>
<dbReference type="EMBL" id="MLAK01000915">
    <property type="protein sequence ID" value="OHT01333.1"/>
    <property type="molecule type" value="Genomic_DNA"/>
</dbReference>
<dbReference type="AlphaFoldDB" id="A0A1J4JVM6"/>
<evidence type="ECO:0000313" key="8">
    <source>
        <dbReference type="EMBL" id="OHT01333.1"/>
    </source>
</evidence>
<dbReference type="PANTHER" id="PTHR46621:SF1">
    <property type="entry name" value="SNRNA-ACTIVATING PROTEIN COMPLEX SUBUNIT 4"/>
    <property type="match status" value="1"/>
</dbReference>
<dbReference type="Pfam" id="PF13921">
    <property type="entry name" value="Myb_DNA-bind_6"/>
    <property type="match status" value="1"/>
</dbReference>
<evidence type="ECO:0000256" key="4">
    <source>
        <dbReference type="ARBA" id="ARBA00023163"/>
    </source>
</evidence>
<evidence type="ECO:0000256" key="3">
    <source>
        <dbReference type="ARBA" id="ARBA00023125"/>
    </source>
</evidence>
<gene>
    <name evidence="8" type="ORF">TRFO_07558</name>
</gene>
<dbReference type="GeneID" id="94828455"/>
<proteinExistence type="predicted"/>